<evidence type="ECO:0000313" key="2">
    <source>
        <dbReference type="Proteomes" id="UP001500449"/>
    </source>
</evidence>
<dbReference type="Proteomes" id="UP001500449">
    <property type="component" value="Unassembled WGS sequence"/>
</dbReference>
<accession>A0ABN2N7A8</accession>
<dbReference type="Gene3D" id="2.60.120.10">
    <property type="entry name" value="Jelly Rolls"/>
    <property type="match status" value="1"/>
</dbReference>
<sequence>MPPRDTRTGPAARAENHHPKVIIVMKSVRLSADGTGRSRPESLPLPFVATGPAATAADRAATPEPDPAGSVVAVHPLALPAGHGEMWAGEDTRQLTFVVSGGIEVETSQARVQLGPGDVLLLDAGLRADHRLTHPEGSRVLRVELLPSWRPTGVVPPPVEPPAPDRRTTLREMYVAEDVAHFRAFDRLFDDAGPQRLDGLKFIAFSPGHAGDWHTDATVNLVCVASGTLELEVGGDDAVQRLVPGDVCLVQDQYGQGHLLRAHGETRILALTLPDLHHWNSTEGRG</sequence>
<protein>
    <recommendedName>
        <fullName evidence="3">Cupin 2 conserved barrel domain-containing protein</fullName>
    </recommendedName>
</protein>
<comment type="caution">
    <text evidence="1">The sequence shown here is derived from an EMBL/GenBank/DDBJ whole genome shotgun (WGS) entry which is preliminary data.</text>
</comment>
<dbReference type="InterPro" id="IPR014710">
    <property type="entry name" value="RmlC-like_jellyroll"/>
</dbReference>
<dbReference type="InterPro" id="IPR011051">
    <property type="entry name" value="RmlC_Cupin_sf"/>
</dbReference>
<name>A0ABN2N7A8_9PSEU</name>
<organism evidence="1 2">
    <name type="scientific">Pseudonocardia ailaonensis</name>
    <dbReference type="NCBI Taxonomy" id="367279"/>
    <lineage>
        <taxon>Bacteria</taxon>
        <taxon>Bacillati</taxon>
        <taxon>Actinomycetota</taxon>
        <taxon>Actinomycetes</taxon>
        <taxon>Pseudonocardiales</taxon>
        <taxon>Pseudonocardiaceae</taxon>
        <taxon>Pseudonocardia</taxon>
    </lineage>
</organism>
<dbReference type="EMBL" id="BAAAQK010000009">
    <property type="protein sequence ID" value="GAA1852857.1"/>
    <property type="molecule type" value="Genomic_DNA"/>
</dbReference>
<gene>
    <name evidence="1" type="ORF">GCM10009836_36160</name>
</gene>
<proteinExistence type="predicted"/>
<evidence type="ECO:0008006" key="3">
    <source>
        <dbReference type="Google" id="ProtNLM"/>
    </source>
</evidence>
<evidence type="ECO:0000313" key="1">
    <source>
        <dbReference type="EMBL" id="GAA1852857.1"/>
    </source>
</evidence>
<keyword evidence="2" id="KW-1185">Reference proteome</keyword>
<reference evidence="1 2" key="1">
    <citation type="journal article" date="2019" name="Int. J. Syst. Evol. Microbiol.">
        <title>The Global Catalogue of Microorganisms (GCM) 10K type strain sequencing project: providing services to taxonomists for standard genome sequencing and annotation.</title>
        <authorList>
            <consortium name="The Broad Institute Genomics Platform"/>
            <consortium name="The Broad Institute Genome Sequencing Center for Infectious Disease"/>
            <person name="Wu L."/>
            <person name="Ma J."/>
        </authorList>
    </citation>
    <scope>NUCLEOTIDE SEQUENCE [LARGE SCALE GENOMIC DNA]</scope>
    <source>
        <strain evidence="1 2">JCM 16009</strain>
    </source>
</reference>
<dbReference type="SUPFAM" id="SSF51182">
    <property type="entry name" value="RmlC-like cupins"/>
    <property type="match status" value="1"/>
</dbReference>